<organism evidence="3 4">
    <name type="scientific">Clostridium felsineum</name>
    <dbReference type="NCBI Taxonomy" id="36839"/>
    <lineage>
        <taxon>Bacteria</taxon>
        <taxon>Bacillati</taxon>
        <taxon>Bacillota</taxon>
        <taxon>Clostridia</taxon>
        <taxon>Eubacteriales</taxon>
        <taxon>Clostridiaceae</taxon>
        <taxon>Clostridium</taxon>
    </lineage>
</organism>
<evidence type="ECO:0000313" key="4">
    <source>
        <dbReference type="Proteomes" id="UP000190951"/>
    </source>
</evidence>
<dbReference type="PANTHER" id="PTHR34069:SF2">
    <property type="entry name" value="BETA-KETOACYL-[ACYL-CARRIER-PROTEIN] SYNTHASE III"/>
    <property type="match status" value="1"/>
</dbReference>
<dbReference type="STRING" id="84029.CROST_34590"/>
<protein>
    <submittedName>
        <fullName evidence="3">3-oxoacyl-[acyl-carrier-protein] synthase 3</fullName>
        <ecNumber evidence="3">2.3.1.180</ecNumber>
    </submittedName>
</protein>
<accession>A0A1S8L0E3</accession>
<dbReference type="AlphaFoldDB" id="A0A1S8L0E3"/>
<dbReference type="Pfam" id="PF08545">
    <property type="entry name" value="ACP_syn_III"/>
    <property type="match status" value="1"/>
</dbReference>
<dbReference type="GO" id="GO:0006633">
    <property type="term" value="P:fatty acid biosynthetic process"/>
    <property type="evidence" value="ECO:0007669"/>
    <property type="project" value="InterPro"/>
</dbReference>
<sequence>MLSNNAVIKDIAYYHPDNLVGNDYFIKHFDKQGIDIRSLLSAFGRKYRYISNDINETILTMGIKATEKLLEKSKIDPNEINTIIFSTSTPEYISPSNAIEIHESIRASSKSTVYDLNANCAGMLVAIDQASRSMRNNPNIKYSLIVGSDQLNRYSRYDQAITYANFGDSACAILLENISNTENGFIDSDFYTNSSTHDKVVLPAKGLSSAIHDKSLPIKDKLVEWNDFDNRGTFLSATISINILLERNNLKKSDIKKYFISQFSKGGIEYVCDLLEENQNKFTFIGDRFGYTGTTSPLLALANAIENNELNKGDYVIFWTVGAGSTCSCILYRY</sequence>
<dbReference type="GO" id="GO:0004315">
    <property type="term" value="F:3-oxoacyl-[acyl-carrier-protein] synthase activity"/>
    <property type="evidence" value="ECO:0007669"/>
    <property type="project" value="InterPro"/>
</dbReference>
<name>A0A1S8L0E3_9CLOT</name>
<dbReference type="InterPro" id="IPR016039">
    <property type="entry name" value="Thiolase-like"/>
</dbReference>
<dbReference type="EMBL" id="CP096983">
    <property type="protein sequence ID" value="URZ10648.1"/>
    <property type="molecule type" value="Genomic_DNA"/>
</dbReference>
<dbReference type="EC" id="2.3.1.180" evidence="3"/>
<dbReference type="GO" id="GO:0033818">
    <property type="term" value="F:beta-ketoacyl-acyl-carrier-protein synthase III activity"/>
    <property type="evidence" value="ECO:0007669"/>
    <property type="project" value="UniProtKB-EC"/>
</dbReference>
<dbReference type="SUPFAM" id="SSF53901">
    <property type="entry name" value="Thiolase-like"/>
    <property type="match status" value="2"/>
</dbReference>
<gene>
    <name evidence="3" type="primary">fabH_1</name>
    <name evidence="3" type="ORF">CROST_013580</name>
</gene>
<evidence type="ECO:0000256" key="1">
    <source>
        <dbReference type="ARBA" id="ARBA00022679"/>
    </source>
</evidence>
<dbReference type="PANTHER" id="PTHR34069">
    <property type="entry name" value="3-OXOACYL-[ACYL-CARRIER-PROTEIN] SYNTHASE 3"/>
    <property type="match status" value="1"/>
</dbReference>
<reference evidence="3 4" key="1">
    <citation type="submission" date="2022-04" db="EMBL/GenBank/DDBJ databases">
        <title>Genome sequence of C. roseum typestrain.</title>
        <authorList>
            <person name="Poehlein A."/>
            <person name="Schoch T."/>
            <person name="Duerre P."/>
            <person name="Daniel R."/>
        </authorList>
    </citation>
    <scope>NUCLEOTIDE SEQUENCE [LARGE SCALE GENOMIC DNA]</scope>
    <source>
        <strain evidence="3 4">DSM 7320</strain>
    </source>
</reference>
<dbReference type="InterPro" id="IPR013751">
    <property type="entry name" value="ACP_syn_III_N"/>
</dbReference>
<dbReference type="Gene3D" id="3.40.47.10">
    <property type="match status" value="1"/>
</dbReference>
<keyword evidence="2 3" id="KW-0012">Acyltransferase</keyword>
<evidence type="ECO:0000256" key="2">
    <source>
        <dbReference type="ARBA" id="ARBA00023315"/>
    </source>
</evidence>
<dbReference type="RefSeq" id="WP_077833939.1">
    <property type="nucleotide sequence ID" value="NZ_CP096983.1"/>
</dbReference>
<dbReference type="KEGG" id="crw:CROST_013580"/>
<dbReference type="Pfam" id="PF08541">
    <property type="entry name" value="ACP_syn_III_C"/>
    <property type="match status" value="1"/>
</dbReference>
<dbReference type="GO" id="GO:0044550">
    <property type="term" value="P:secondary metabolite biosynthetic process"/>
    <property type="evidence" value="ECO:0007669"/>
    <property type="project" value="TreeGrafter"/>
</dbReference>
<dbReference type="Proteomes" id="UP000190951">
    <property type="component" value="Chromosome"/>
</dbReference>
<keyword evidence="4" id="KW-1185">Reference proteome</keyword>
<evidence type="ECO:0000313" key="3">
    <source>
        <dbReference type="EMBL" id="URZ10648.1"/>
    </source>
</evidence>
<proteinExistence type="predicted"/>
<dbReference type="InterPro" id="IPR013747">
    <property type="entry name" value="ACP_syn_III_C"/>
</dbReference>
<dbReference type="CDD" id="cd00830">
    <property type="entry name" value="KAS_III"/>
    <property type="match status" value="1"/>
</dbReference>
<keyword evidence="1 3" id="KW-0808">Transferase</keyword>